<dbReference type="InterPro" id="IPR000782">
    <property type="entry name" value="FAS1_domain"/>
</dbReference>
<dbReference type="STRING" id="1921803.NIES593_05235"/>
<organism evidence="2 3">
    <name type="scientific">Hydrococcus rivularis NIES-593</name>
    <dbReference type="NCBI Taxonomy" id="1921803"/>
    <lineage>
        <taxon>Bacteria</taxon>
        <taxon>Bacillati</taxon>
        <taxon>Cyanobacteriota</taxon>
        <taxon>Cyanophyceae</taxon>
        <taxon>Pleurocapsales</taxon>
        <taxon>Hydrococcaceae</taxon>
        <taxon>Hydrococcus</taxon>
    </lineage>
</organism>
<sequence>MDMKKIYDKNWLKKLTGFVGIAGVSTLLSFPVLAQYYYPPSSFFQPTANYYESEQEPIVDILLKSGEFKTFNAYLKETGIVETLKGEKMLTIFAPTNKAFEALPENVREKLSQPENLEKVLKYHLVAGIVAEEDIKRGEIATIEGHSVKITGVPMGDRVGVKLNEAMASDPLKANDGAIVPIDEVLLPPDF</sequence>
<evidence type="ECO:0000313" key="2">
    <source>
        <dbReference type="EMBL" id="OKH25168.1"/>
    </source>
</evidence>
<proteinExistence type="predicted"/>
<keyword evidence="3" id="KW-1185">Reference proteome</keyword>
<dbReference type="PANTHER" id="PTHR10900">
    <property type="entry name" value="PERIOSTIN-RELATED"/>
    <property type="match status" value="1"/>
</dbReference>
<protein>
    <recommendedName>
        <fullName evidence="1">FAS1 domain-containing protein</fullName>
    </recommendedName>
</protein>
<dbReference type="Proteomes" id="UP000186868">
    <property type="component" value="Unassembled WGS sequence"/>
</dbReference>
<accession>A0A1U7HNP4</accession>
<evidence type="ECO:0000313" key="3">
    <source>
        <dbReference type="Proteomes" id="UP000186868"/>
    </source>
</evidence>
<comment type="caution">
    <text evidence="2">The sequence shown here is derived from an EMBL/GenBank/DDBJ whole genome shotgun (WGS) entry which is preliminary data.</text>
</comment>
<dbReference type="SMART" id="SM00554">
    <property type="entry name" value="FAS1"/>
    <property type="match status" value="1"/>
</dbReference>
<dbReference type="SUPFAM" id="SSF82153">
    <property type="entry name" value="FAS1 domain"/>
    <property type="match status" value="1"/>
</dbReference>
<dbReference type="PROSITE" id="PS50213">
    <property type="entry name" value="FAS1"/>
    <property type="match status" value="1"/>
</dbReference>
<reference evidence="2 3" key="1">
    <citation type="submission" date="2016-11" db="EMBL/GenBank/DDBJ databases">
        <title>Draft Genome Sequences of Nine Cyanobacterial Strains from Diverse Habitats.</title>
        <authorList>
            <person name="Zhu T."/>
            <person name="Hou S."/>
            <person name="Lu X."/>
            <person name="Hess W.R."/>
        </authorList>
    </citation>
    <scope>NUCLEOTIDE SEQUENCE [LARGE SCALE GENOMIC DNA]</scope>
    <source>
        <strain evidence="2 3">NIES-593</strain>
    </source>
</reference>
<dbReference type="InterPro" id="IPR050904">
    <property type="entry name" value="Adhesion/Biosynth-related"/>
</dbReference>
<dbReference type="Pfam" id="PF02469">
    <property type="entry name" value="Fasciclin"/>
    <property type="match status" value="1"/>
</dbReference>
<dbReference type="Gene3D" id="2.30.180.10">
    <property type="entry name" value="FAS1 domain"/>
    <property type="match status" value="1"/>
</dbReference>
<dbReference type="OrthoDB" id="516481at2"/>
<dbReference type="FunFam" id="2.30.180.10:FF:000032">
    <property type="entry name" value="Fasciclin domain-containing protein, putative"/>
    <property type="match status" value="1"/>
</dbReference>
<dbReference type="EMBL" id="MRCB01000004">
    <property type="protein sequence ID" value="OKH25168.1"/>
    <property type="molecule type" value="Genomic_DNA"/>
</dbReference>
<evidence type="ECO:0000259" key="1">
    <source>
        <dbReference type="PROSITE" id="PS50213"/>
    </source>
</evidence>
<dbReference type="InterPro" id="IPR036378">
    <property type="entry name" value="FAS1_dom_sf"/>
</dbReference>
<name>A0A1U7HNP4_9CYAN</name>
<dbReference type="PANTHER" id="PTHR10900:SF77">
    <property type="entry name" value="FI19380P1"/>
    <property type="match status" value="1"/>
</dbReference>
<gene>
    <name evidence="2" type="ORF">NIES593_05235</name>
</gene>
<dbReference type="AlphaFoldDB" id="A0A1U7HNP4"/>
<feature type="domain" description="FAS1" evidence="1">
    <location>
        <begin position="55"/>
        <end position="186"/>
    </location>
</feature>